<dbReference type="AlphaFoldDB" id="A0A1V3L598"/>
<evidence type="ECO:0000313" key="1">
    <source>
        <dbReference type="EMBL" id="OOF85116.1"/>
    </source>
</evidence>
<sequence>MFKSILLKLFGKNEQEKLKPDIGIEITETRMREDAPPITAEEILFKKAFLVKIKEALSRYDFIKKDKLEFLAKRILDGSYNQGEVLSLQEKKSLNLNTRAKYSKELIECFLSVETLKFDPKDFCRNLQYTERSIVWVTREINRLKQVGFIDEVRLSGIGDVGDWDEKIVKIDKIPPFPIIDYTKEQGLFFINGHINPF</sequence>
<proteinExistence type="predicted"/>
<protein>
    <submittedName>
        <fullName evidence="1">Uncharacterized protein</fullName>
    </submittedName>
</protein>
<gene>
    <name evidence="1" type="ORF">BKG88_09125</name>
</gene>
<dbReference type="Proteomes" id="UP000189353">
    <property type="component" value="Unassembled WGS sequence"/>
</dbReference>
<reference evidence="1 2" key="1">
    <citation type="submission" date="2016-10" db="EMBL/GenBank/DDBJ databases">
        <title>Rodentibacter gen. nov. and new species.</title>
        <authorList>
            <person name="Christensen H."/>
        </authorList>
    </citation>
    <scope>NUCLEOTIDE SEQUENCE [LARGE SCALE GENOMIC DNA]</scope>
    <source>
        <strain evidence="1 2">Ppn158</strain>
    </source>
</reference>
<comment type="caution">
    <text evidence="1">The sequence shown here is derived from an EMBL/GenBank/DDBJ whole genome shotgun (WGS) entry which is preliminary data.</text>
</comment>
<organism evidence="1 2">
    <name type="scientific">Rodentibacter ratti</name>
    <dbReference type="NCBI Taxonomy" id="1906745"/>
    <lineage>
        <taxon>Bacteria</taxon>
        <taxon>Pseudomonadati</taxon>
        <taxon>Pseudomonadota</taxon>
        <taxon>Gammaproteobacteria</taxon>
        <taxon>Pasteurellales</taxon>
        <taxon>Pasteurellaceae</taxon>
        <taxon>Rodentibacter</taxon>
    </lineage>
</organism>
<name>A0A1V3L598_9PAST</name>
<accession>A0A1V3L598</accession>
<evidence type="ECO:0000313" key="2">
    <source>
        <dbReference type="Proteomes" id="UP000189353"/>
    </source>
</evidence>
<dbReference type="EMBL" id="MLAI01000024">
    <property type="protein sequence ID" value="OOF85116.1"/>
    <property type="molecule type" value="Genomic_DNA"/>
</dbReference>
<dbReference type="RefSeq" id="WP_077553449.1">
    <property type="nucleotide sequence ID" value="NZ_MLAI01000024.1"/>
</dbReference>